<protein>
    <submittedName>
        <fullName evidence="5">Unannotated protein</fullName>
    </submittedName>
</protein>
<dbReference type="Pfam" id="PF01168">
    <property type="entry name" value="Ala_racemase_N"/>
    <property type="match status" value="1"/>
</dbReference>
<dbReference type="PANTHER" id="PTHR30511">
    <property type="entry name" value="ALANINE RACEMASE"/>
    <property type="match status" value="1"/>
</dbReference>
<dbReference type="EMBL" id="CAEZTD010000008">
    <property type="protein sequence ID" value="CAB4553182.1"/>
    <property type="molecule type" value="Genomic_DNA"/>
</dbReference>
<dbReference type="InterPro" id="IPR011079">
    <property type="entry name" value="Ala_racemase_C"/>
</dbReference>
<gene>
    <name evidence="5" type="ORF">UFOPK1591_00190</name>
</gene>
<accession>A0A6J6CNK7</accession>
<name>A0A6J6CNK7_9ZZZZ</name>
<proteinExistence type="predicted"/>
<dbReference type="AlphaFoldDB" id="A0A6J6CNK7"/>
<dbReference type="Gene3D" id="2.40.37.10">
    <property type="entry name" value="Lyase, Ornithine Decarboxylase, Chain A, domain 1"/>
    <property type="match status" value="1"/>
</dbReference>
<dbReference type="GO" id="GO:0005829">
    <property type="term" value="C:cytosol"/>
    <property type="evidence" value="ECO:0007669"/>
    <property type="project" value="TreeGrafter"/>
</dbReference>
<dbReference type="PRINTS" id="PR00992">
    <property type="entry name" value="ALARACEMASE"/>
</dbReference>
<dbReference type="InterPro" id="IPR001608">
    <property type="entry name" value="Ala_racemase_N"/>
</dbReference>
<dbReference type="SUPFAM" id="SSF51419">
    <property type="entry name" value="PLP-binding barrel"/>
    <property type="match status" value="1"/>
</dbReference>
<dbReference type="GO" id="GO:0009252">
    <property type="term" value="P:peptidoglycan biosynthetic process"/>
    <property type="evidence" value="ECO:0007669"/>
    <property type="project" value="TreeGrafter"/>
</dbReference>
<dbReference type="GO" id="GO:0008784">
    <property type="term" value="F:alanine racemase activity"/>
    <property type="evidence" value="ECO:0007669"/>
    <property type="project" value="InterPro"/>
</dbReference>
<keyword evidence="3" id="KW-0413">Isomerase</keyword>
<dbReference type="Gene3D" id="3.20.20.10">
    <property type="entry name" value="Alanine racemase"/>
    <property type="match status" value="1"/>
</dbReference>
<dbReference type="InterPro" id="IPR000821">
    <property type="entry name" value="Ala_racemase"/>
</dbReference>
<dbReference type="InterPro" id="IPR029066">
    <property type="entry name" value="PLP-binding_barrel"/>
</dbReference>
<dbReference type="PANTHER" id="PTHR30511:SF0">
    <property type="entry name" value="ALANINE RACEMASE, CATABOLIC-RELATED"/>
    <property type="match status" value="1"/>
</dbReference>
<dbReference type="InterPro" id="IPR009006">
    <property type="entry name" value="Ala_racemase/Decarboxylase_C"/>
</dbReference>
<dbReference type="SUPFAM" id="SSF50621">
    <property type="entry name" value="Alanine racemase C-terminal domain-like"/>
    <property type="match status" value="1"/>
</dbReference>
<evidence type="ECO:0000256" key="2">
    <source>
        <dbReference type="ARBA" id="ARBA00022898"/>
    </source>
</evidence>
<evidence type="ECO:0000256" key="1">
    <source>
        <dbReference type="ARBA" id="ARBA00001933"/>
    </source>
</evidence>
<feature type="domain" description="Alanine racemase C-terminal" evidence="4">
    <location>
        <begin position="239"/>
        <end position="346"/>
    </location>
</feature>
<dbReference type="GO" id="GO:0030632">
    <property type="term" value="P:D-alanine biosynthetic process"/>
    <property type="evidence" value="ECO:0007669"/>
    <property type="project" value="TreeGrafter"/>
</dbReference>
<evidence type="ECO:0000259" key="4">
    <source>
        <dbReference type="SMART" id="SM01005"/>
    </source>
</evidence>
<dbReference type="GO" id="GO:0030170">
    <property type="term" value="F:pyridoxal phosphate binding"/>
    <property type="evidence" value="ECO:0007669"/>
    <property type="project" value="TreeGrafter"/>
</dbReference>
<evidence type="ECO:0000256" key="3">
    <source>
        <dbReference type="ARBA" id="ARBA00023235"/>
    </source>
</evidence>
<comment type="cofactor">
    <cofactor evidence="1">
        <name>pyridoxal 5'-phosphate</name>
        <dbReference type="ChEBI" id="CHEBI:597326"/>
    </cofactor>
</comment>
<dbReference type="SMART" id="SM01005">
    <property type="entry name" value="Ala_racemase_C"/>
    <property type="match status" value="1"/>
</dbReference>
<keyword evidence="2" id="KW-0663">Pyridoxal phosphate</keyword>
<organism evidence="5">
    <name type="scientific">freshwater metagenome</name>
    <dbReference type="NCBI Taxonomy" id="449393"/>
    <lineage>
        <taxon>unclassified sequences</taxon>
        <taxon>metagenomes</taxon>
        <taxon>ecological metagenomes</taxon>
    </lineage>
</organism>
<evidence type="ECO:0000313" key="5">
    <source>
        <dbReference type="EMBL" id="CAB4553182.1"/>
    </source>
</evidence>
<reference evidence="5" key="1">
    <citation type="submission" date="2020-05" db="EMBL/GenBank/DDBJ databases">
        <authorList>
            <person name="Chiriac C."/>
            <person name="Salcher M."/>
            <person name="Ghai R."/>
            <person name="Kavagutti S V."/>
        </authorList>
    </citation>
    <scope>NUCLEOTIDE SEQUENCE</scope>
</reference>
<sequence length="346" mass="36470">MTTPLISISHANLRHNVATLASRVAPSEVMMAVKTNAYGHGLVEVCQTALEAGATSFAVLEIAAAIDLRNAGISAPLFAWLFGDDEIPAGIDHQVDLGISRREQLSIAGAYGKPTNPAIVHLKIDTGLTRNGATVNQWPSLCEEAARLEKIGNIRVVGVWTHLADATPQDDEDALELFRAAVDIARQAGLTPSILHAGASSAGLRSDASRLDAVRFGIAAYGVSPFDSPTANDLGLRPVMTVSAPVTHVTADHALVGIGFGHGILTGDNDERFVRIGSDTYRVTDIGVDSMRIVPFENSPWPVLLGARAIIFGDGGPSAEQLGAWCGTIGDEVVTSVSPHIRRTHN</sequence>